<organism evidence="3 4">
    <name type="scientific">Streptomyces noursei</name>
    <name type="common">Streptomyces albulus</name>
    <dbReference type="NCBI Taxonomy" id="1971"/>
    <lineage>
        <taxon>Bacteria</taxon>
        <taxon>Bacillati</taxon>
        <taxon>Actinomycetota</taxon>
        <taxon>Actinomycetes</taxon>
        <taxon>Kitasatosporales</taxon>
        <taxon>Streptomycetaceae</taxon>
        <taxon>Streptomyces</taxon>
    </lineage>
</organism>
<dbReference type="EMBL" id="BHXC01000006">
    <property type="protein sequence ID" value="GCB88739.1"/>
    <property type="molecule type" value="Genomic_DNA"/>
</dbReference>
<sequence>MNAHLTQQALCPVRGRARSAVATLVLAGAAWATQAVWHVRLAAAGLPPSGLPNQEDGRHRPLTGLENAYHVVSALADAATLLCAVAFLLWLLRVRDNAHVLSGRPPRHAGPWVLLGWIVPVAQLWVPRGIVVDAHQRSAPKERVPRAVNWWWGLWLAGIPSGILKFSVSTDEVIARAYRDVRLLLAADVAVVAAAVAAVFVVRELTAVQQKHLGGAGRPKGSAADLR</sequence>
<keyword evidence="1" id="KW-0812">Transmembrane</keyword>
<evidence type="ECO:0000313" key="4">
    <source>
        <dbReference type="Proteomes" id="UP000288351"/>
    </source>
</evidence>
<dbReference type="Pfam" id="PF14219">
    <property type="entry name" value="DUF4328"/>
    <property type="match status" value="1"/>
</dbReference>
<dbReference type="AlphaFoldDB" id="A0A401QTK8"/>
<dbReference type="InterPro" id="IPR025565">
    <property type="entry name" value="DUF4328"/>
</dbReference>
<reference evidence="3 4" key="1">
    <citation type="journal article" date="2019" name="Microbiol. Resour. Announc.">
        <title>Draft Genome Sequence of the Most Traditional epsilon-Poly-l-Lysine Producer, Streptomyces albulus NBRC14147.</title>
        <authorList>
            <person name="Yamanaka K."/>
            <person name="Hamano Y."/>
        </authorList>
    </citation>
    <scope>NUCLEOTIDE SEQUENCE [LARGE SCALE GENOMIC DNA]</scope>
    <source>
        <strain evidence="3 4">NBRC 14147</strain>
    </source>
</reference>
<feature type="transmembrane region" description="Helical" evidence="1">
    <location>
        <begin position="150"/>
        <end position="169"/>
    </location>
</feature>
<feature type="transmembrane region" description="Helical" evidence="1">
    <location>
        <begin position="112"/>
        <end position="130"/>
    </location>
</feature>
<evidence type="ECO:0000256" key="1">
    <source>
        <dbReference type="SAM" id="Phobius"/>
    </source>
</evidence>
<name>A0A401QTK8_STRNR</name>
<comment type="caution">
    <text evidence="3">The sequence shown here is derived from an EMBL/GenBank/DDBJ whole genome shotgun (WGS) entry which is preliminary data.</text>
</comment>
<evidence type="ECO:0000259" key="2">
    <source>
        <dbReference type="Pfam" id="PF14219"/>
    </source>
</evidence>
<feature type="domain" description="DUF4328" evidence="2">
    <location>
        <begin position="70"/>
        <end position="206"/>
    </location>
</feature>
<protein>
    <recommendedName>
        <fullName evidence="2">DUF4328 domain-containing protein</fullName>
    </recommendedName>
</protein>
<accession>A0A401QTK8</accession>
<proteinExistence type="predicted"/>
<feature type="transmembrane region" description="Helical" evidence="1">
    <location>
        <begin position="68"/>
        <end position="92"/>
    </location>
</feature>
<keyword evidence="1" id="KW-1133">Transmembrane helix</keyword>
<keyword evidence="1" id="KW-0472">Membrane</keyword>
<feature type="transmembrane region" description="Helical" evidence="1">
    <location>
        <begin position="181"/>
        <end position="202"/>
    </location>
</feature>
<evidence type="ECO:0000313" key="3">
    <source>
        <dbReference type="EMBL" id="GCB88739.1"/>
    </source>
</evidence>
<dbReference type="Proteomes" id="UP000288351">
    <property type="component" value="Unassembled WGS sequence"/>
</dbReference>
<dbReference type="RefSeq" id="WP_016574433.1">
    <property type="nucleotide sequence ID" value="NZ_BHXC01000006.1"/>
</dbReference>
<gene>
    <name evidence="3" type="ORF">SALB_01412</name>
</gene>